<reference evidence="6 7" key="1">
    <citation type="submission" date="2019-03" db="EMBL/GenBank/DDBJ databases">
        <title>Genomic Encyclopedia of Type Strains, Phase IV (KMG-IV): sequencing the most valuable type-strain genomes for metagenomic binning, comparative biology and taxonomic classification.</title>
        <authorList>
            <person name="Goeker M."/>
        </authorList>
    </citation>
    <scope>NUCLEOTIDE SEQUENCE [LARGE SCALE GENOMIC DNA]</scope>
    <source>
        <strain evidence="6 7">DSM 5604</strain>
    </source>
</reference>
<protein>
    <submittedName>
        <fullName evidence="6">Acyl-CoA reductase-like NAD-dependent aldehyde dehydrogenase</fullName>
    </submittedName>
</protein>
<organism evidence="6 7">
    <name type="scientific">Marinomonas communis</name>
    <dbReference type="NCBI Taxonomy" id="28254"/>
    <lineage>
        <taxon>Bacteria</taxon>
        <taxon>Pseudomonadati</taxon>
        <taxon>Pseudomonadota</taxon>
        <taxon>Gammaproteobacteria</taxon>
        <taxon>Oceanospirillales</taxon>
        <taxon>Oceanospirillaceae</taxon>
        <taxon>Marinomonas</taxon>
    </lineage>
</organism>
<dbReference type="AlphaFoldDB" id="A0A4R6X741"/>
<dbReference type="SUPFAM" id="SSF53720">
    <property type="entry name" value="ALDH-like"/>
    <property type="match status" value="1"/>
</dbReference>
<sequence>MMNPNDVNFVSHNALTEAQSTPFQSKLYINGCFCEGSSGELSSRYSPAFGHLVGQYAQANEADALTAIDAARKAFDSGVWSDKTGAERSNILLKIADGIESQLEEFALLESMETGKPLQQAQDEIVGSIDIWRYAATLARNLHGDTYHNLGSNKVGMTVREPLGVVSCITPWNFPFLILSQKLPFALAAGCTAIVKPAELTSGTTIKLAMILESAGVPAGVVNILIGSGRTLGAPMATDPRVDMVTFTGSTSVGQRVAAQASQSMKKISMELGGKNPQIIMPDCDWEAAVDAVVFGVYFNAGECCNSGSRVLVHESIADDFLAAVVEKSKLVKVGNPLADGVRVGPMIHEGHLDEVLGYIAKAEEQGDNLLLGGQRIEHDTGLYLAPTIIRSANSGNVICHEEIFGPVLTALTFTDLDEAIAIANSTEFGLSASIWSKDIDNCLTASKKIQAGTVWINTFMDGFPELPFGGYKQSGLGRELGRLSVEEYTEIKTIQMHIGERTAMWVSSADPS</sequence>
<dbReference type="Pfam" id="PF00171">
    <property type="entry name" value="Aldedh"/>
    <property type="match status" value="1"/>
</dbReference>
<dbReference type="GO" id="GO:0016620">
    <property type="term" value="F:oxidoreductase activity, acting on the aldehyde or oxo group of donors, NAD or NADP as acceptor"/>
    <property type="evidence" value="ECO:0007669"/>
    <property type="project" value="InterPro"/>
</dbReference>
<feature type="domain" description="Aldehyde dehydrogenase" evidence="5">
    <location>
        <begin position="41"/>
        <end position="495"/>
    </location>
</feature>
<dbReference type="Gene3D" id="3.40.309.10">
    <property type="entry name" value="Aldehyde Dehydrogenase, Chain A, domain 2"/>
    <property type="match status" value="1"/>
</dbReference>
<evidence type="ECO:0000256" key="3">
    <source>
        <dbReference type="PROSITE-ProRule" id="PRU10007"/>
    </source>
</evidence>
<comment type="similarity">
    <text evidence="1 4">Belongs to the aldehyde dehydrogenase family.</text>
</comment>
<keyword evidence="2 4" id="KW-0560">Oxidoreductase</keyword>
<evidence type="ECO:0000313" key="6">
    <source>
        <dbReference type="EMBL" id="TDR05887.1"/>
    </source>
</evidence>
<evidence type="ECO:0000259" key="5">
    <source>
        <dbReference type="Pfam" id="PF00171"/>
    </source>
</evidence>
<dbReference type="PANTHER" id="PTHR11699">
    <property type="entry name" value="ALDEHYDE DEHYDROGENASE-RELATED"/>
    <property type="match status" value="1"/>
</dbReference>
<name>A0A4R6X741_9GAMM</name>
<dbReference type="FunFam" id="3.40.309.10:FF:000012">
    <property type="entry name" value="Betaine aldehyde dehydrogenase"/>
    <property type="match status" value="1"/>
</dbReference>
<dbReference type="InterPro" id="IPR016163">
    <property type="entry name" value="Ald_DH_C"/>
</dbReference>
<dbReference type="InterPro" id="IPR029510">
    <property type="entry name" value="Ald_DH_CS_GLU"/>
</dbReference>
<evidence type="ECO:0000256" key="1">
    <source>
        <dbReference type="ARBA" id="ARBA00009986"/>
    </source>
</evidence>
<gene>
    <name evidence="6" type="ORF">C8D85_3408</name>
</gene>
<dbReference type="RefSeq" id="WP_211342227.1">
    <property type="nucleotide sequence ID" value="NZ_SNZA01000007.1"/>
</dbReference>
<feature type="active site" evidence="3">
    <location>
        <position position="271"/>
    </location>
</feature>
<dbReference type="InterPro" id="IPR015590">
    <property type="entry name" value="Aldehyde_DH_dom"/>
</dbReference>
<evidence type="ECO:0000256" key="2">
    <source>
        <dbReference type="ARBA" id="ARBA00023002"/>
    </source>
</evidence>
<dbReference type="PROSITE" id="PS00687">
    <property type="entry name" value="ALDEHYDE_DEHYDR_GLU"/>
    <property type="match status" value="1"/>
</dbReference>
<comment type="caution">
    <text evidence="6">The sequence shown here is derived from an EMBL/GenBank/DDBJ whole genome shotgun (WGS) entry which is preliminary data.</text>
</comment>
<dbReference type="Proteomes" id="UP000295729">
    <property type="component" value="Unassembled WGS sequence"/>
</dbReference>
<keyword evidence="7" id="KW-1185">Reference proteome</keyword>
<accession>A0A4R6X741</accession>
<dbReference type="Gene3D" id="3.40.605.10">
    <property type="entry name" value="Aldehyde Dehydrogenase, Chain A, domain 1"/>
    <property type="match status" value="1"/>
</dbReference>
<dbReference type="EMBL" id="SNZA01000007">
    <property type="protein sequence ID" value="TDR05887.1"/>
    <property type="molecule type" value="Genomic_DNA"/>
</dbReference>
<proteinExistence type="inferred from homology"/>
<evidence type="ECO:0000256" key="4">
    <source>
        <dbReference type="RuleBase" id="RU003345"/>
    </source>
</evidence>
<evidence type="ECO:0000313" key="7">
    <source>
        <dbReference type="Proteomes" id="UP000295729"/>
    </source>
</evidence>
<dbReference type="FunFam" id="3.40.605.10:FF:000007">
    <property type="entry name" value="NAD/NADP-dependent betaine aldehyde dehydrogenase"/>
    <property type="match status" value="1"/>
</dbReference>
<dbReference type="InterPro" id="IPR016162">
    <property type="entry name" value="Ald_DH_N"/>
</dbReference>
<dbReference type="InterPro" id="IPR016161">
    <property type="entry name" value="Ald_DH/histidinol_DH"/>
</dbReference>